<protein>
    <submittedName>
        <fullName evidence="7">Integral membrane protein</fullName>
    </submittedName>
</protein>
<dbReference type="STRING" id="224013.ACX27_09370"/>
<evidence type="ECO:0000256" key="5">
    <source>
        <dbReference type="ARBA" id="ARBA00023136"/>
    </source>
</evidence>
<keyword evidence="8" id="KW-1185">Reference proteome</keyword>
<organism evidence="7 8">
    <name type="scientific">Nostoc piscinale CENA21</name>
    <dbReference type="NCBI Taxonomy" id="224013"/>
    <lineage>
        <taxon>Bacteria</taxon>
        <taxon>Bacillati</taxon>
        <taxon>Cyanobacteriota</taxon>
        <taxon>Cyanophyceae</taxon>
        <taxon>Nostocales</taxon>
        <taxon>Nostocaceae</taxon>
        <taxon>Nostoc</taxon>
    </lineage>
</organism>
<reference evidence="7 8" key="2">
    <citation type="journal article" date="2016" name="Genome Announc.">
        <title>Draft Genome Sequence of the N2-Fixing Cyanobacterium Nostoc piscinale CENA21, Isolated from the Brazilian Amazon Floodplain.</title>
        <authorList>
            <person name="Leao T."/>
            <person name="Guimaraes P.I."/>
            <person name="de Melo A.G."/>
            <person name="Ramos R.T."/>
            <person name="Leao P.N."/>
            <person name="Silva A."/>
            <person name="Fiore M.F."/>
            <person name="Schneider M.P."/>
        </authorList>
    </citation>
    <scope>NUCLEOTIDE SEQUENCE [LARGE SCALE GENOMIC DNA]</scope>
    <source>
        <strain evidence="7 8">CENA21</strain>
    </source>
</reference>
<proteinExistence type="predicted"/>
<dbReference type="Pfam" id="PF03706">
    <property type="entry name" value="LPG_synthase_TM"/>
    <property type="match status" value="1"/>
</dbReference>
<dbReference type="GO" id="GO:0005886">
    <property type="term" value="C:plasma membrane"/>
    <property type="evidence" value="ECO:0007669"/>
    <property type="project" value="UniProtKB-SubCell"/>
</dbReference>
<feature type="transmembrane region" description="Helical" evidence="6">
    <location>
        <begin position="42"/>
        <end position="66"/>
    </location>
</feature>
<name>A0A0M4TJQ6_9NOSO</name>
<dbReference type="KEGG" id="npz:ACX27_09370"/>
<sequence>MTKVMKQFLRWLILGGTLFFVTKALKDNWAGVTSIKIDAAGWAILAIATGVTLLAHTWAGWIWTWVLRDLNQPVPSIPFVQAYLKTNIAKYLPGNVWHYYGRIMAAKNANVSGGVATISVLLEPLLMAAAALMIVVVFGSQLAVSQTNFSLRILQFVILVVILCGIHPWFLNPLIHLLYKLKNKKSPNRNQSQVTINLERYPFRPLLGEVVFLGMRSLGFILTMLAIYPINLSQFPLLFGGFSIAWLLGLIVPGAPGGIGVFEATAIALLQNRFPSSVVISAIALYRLISILAETSGAALAWLDERSVKSNS</sequence>
<keyword evidence="2" id="KW-1003">Cell membrane</keyword>
<evidence type="ECO:0000313" key="7">
    <source>
        <dbReference type="EMBL" id="ALF53011.1"/>
    </source>
</evidence>
<dbReference type="OrthoDB" id="2542372at2"/>
<evidence type="ECO:0000256" key="1">
    <source>
        <dbReference type="ARBA" id="ARBA00004651"/>
    </source>
</evidence>
<dbReference type="Proteomes" id="UP000062645">
    <property type="component" value="Chromosome"/>
</dbReference>
<feature type="transmembrane region" description="Helical" evidence="6">
    <location>
        <begin position="210"/>
        <end position="230"/>
    </location>
</feature>
<keyword evidence="3 6" id="KW-0812">Transmembrane</keyword>
<feature type="transmembrane region" description="Helical" evidence="6">
    <location>
        <begin position="125"/>
        <end position="144"/>
    </location>
</feature>
<dbReference type="PATRIC" id="fig|224013.5.peg.2269"/>
<accession>A0A0M4TJQ6</accession>
<keyword evidence="4 6" id="KW-1133">Transmembrane helix</keyword>
<gene>
    <name evidence="7" type="ORF">ACX27_09370</name>
</gene>
<evidence type="ECO:0000256" key="4">
    <source>
        <dbReference type="ARBA" id="ARBA00022989"/>
    </source>
</evidence>
<evidence type="ECO:0000256" key="3">
    <source>
        <dbReference type="ARBA" id="ARBA00022692"/>
    </source>
</evidence>
<reference evidence="8" key="1">
    <citation type="submission" date="2015-07" db="EMBL/GenBank/DDBJ databases">
        <title>Genome Of Nitrogen-Fixing Cyanobacterium Nostoc piscinale CENA21 From Solimoes/Amazon River Floodplain Sediments And Comparative Genomics To Uncover Biosynthetic Natural Products Potential.</title>
        <authorList>
            <person name="Leao T.F."/>
            <person name="Leao P.N."/>
            <person name="Guimaraes P.I."/>
            <person name="de Melo A.G.C."/>
            <person name="Ramos R.T.J."/>
            <person name="Silva A."/>
            <person name="Fiore M.F."/>
            <person name="Schneider M.P.C."/>
        </authorList>
    </citation>
    <scope>NUCLEOTIDE SEQUENCE [LARGE SCALE GENOMIC DNA]</scope>
    <source>
        <strain evidence="8">CENA21</strain>
    </source>
</reference>
<evidence type="ECO:0000256" key="2">
    <source>
        <dbReference type="ARBA" id="ARBA00022475"/>
    </source>
</evidence>
<feature type="transmembrane region" description="Helical" evidence="6">
    <location>
        <begin position="156"/>
        <end position="179"/>
    </location>
</feature>
<dbReference type="RefSeq" id="WP_062291311.1">
    <property type="nucleotide sequence ID" value="NZ_CP012036.1"/>
</dbReference>
<comment type="subcellular location">
    <subcellularLocation>
        <location evidence="1">Cell membrane</location>
        <topology evidence="1">Multi-pass membrane protein</topology>
    </subcellularLocation>
</comment>
<dbReference type="EMBL" id="CP012036">
    <property type="protein sequence ID" value="ALF53011.1"/>
    <property type="molecule type" value="Genomic_DNA"/>
</dbReference>
<evidence type="ECO:0000313" key="8">
    <source>
        <dbReference type="Proteomes" id="UP000062645"/>
    </source>
</evidence>
<feature type="transmembrane region" description="Helical" evidence="6">
    <location>
        <begin position="242"/>
        <end position="270"/>
    </location>
</feature>
<keyword evidence="5 6" id="KW-0472">Membrane</keyword>
<dbReference type="AlphaFoldDB" id="A0A0M4TJQ6"/>
<dbReference type="InterPro" id="IPR022791">
    <property type="entry name" value="L-PG_synthase/AglD"/>
</dbReference>
<evidence type="ECO:0000256" key="6">
    <source>
        <dbReference type="SAM" id="Phobius"/>
    </source>
</evidence>